<feature type="transmembrane region" description="Helical" evidence="6">
    <location>
        <begin position="171"/>
        <end position="190"/>
    </location>
</feature>
<dbReference type="KEGG" id="hsd:SD1D_1389"/>
<evidence type="ECO:0000256" key="4">
    <source>
        <dbReference type="ARBA" id="ARBA00022448"/>
    </source>
</evidence>
<comment type="function">
    <text evidence="1">Multidrug efflux pump.</text>
</comment>
<accession>A0A0K8J644</accession>
<dbReference type="GO" id="GO:0042910">
    <property type="term" value="F:xenobiotic transmembrane transporter activity"/>
    <property type="evidence" value="ECO:0007669"/>
    <property type="project" value="InterPro"/>
</dbReference>
<evidence type="ECO:0000313" key="7">
    <source>
        <dbReference type="EMBL" id="CUH92935.1"/>
    </source>
</evidence>
<dbReference type="EMBL" id="LN879430">
    <property type="protein sequence ID" value="CUH92935.1"/>
    <property type="molecule type" value="Genomic_DNA"/>
</dbReference>
<feature type="transmembrane region" description="Helical" evidence="6">
    <location>
        <begin position="59"/>
        <end position="80"/>
    </location>
</feature>
<organism evidence="7 8">
    <name type="scientific">Herbinix luporum</name>
    <dbReference type="NCBI Taxonomy" id="1679721"/>
    <lineage>
        <taxon>Bacteria</taxon>
        <taxon>Bacillati</taxon>
        <taxon>Bacillota</taxon>
        <taxon>Clostridia</taxon>
        <taxon>Lachnospirales</taxon>
        <taxon>Lachnospiraceae</taxon>
        <taxon>Herbinix</taxon>
    </lineage>
</organism>
<sequence>MRIRVDKKYFGDMQFYKKALVIGIPVMLQSLIQSLVSLIDSFMVSGLGDIKMSGVNISGQVLFIFMILQGAVCTSGGIFLTQFSGAKDKEGMQQSFAFKLVTSFSLAFVYFLVTMVFTRKILSLMVIGNTQAALILDQGEEYMFLMGFIGLQSIISYIIASSYREIGKVKVPLIISVTAALINTILNYGLINGNLGMPRLEVKGAAYATIIAKTIEMILFIVYTIKDKPDFIDLSVLKRINFKLFGQILRKGSMIILSQMMWVVSETITTAIYNGRGGADVVSGMAASFAIANLFTVSLGGITTSTGVVIGKSLGSNQLNQARQEKIWMLSAAVVFGCIMCLIGYSTAVLVPIVFGSLSQNAKNICKSMLMMMAMFMPLWTYLNTQLAVSRAGGDTKVCMWVDGCTTLVTIPMLFLMAAFTSWSPIIMYLSVKLFDVGKIIIAHFELKKERWVVNLSDN</sequence>
<feature type="transmembrane region" description="Helical" evidence="6">
    <location>
        <begin position="285"/>
        <end position="310"/>
    </location>
</feature>
<dbReference type="PANTHER" id="PTHR43298">
    <property type="entry name" value="MULTIDRUG RESISTANCE PROTEIN NORM-RELATED"/>
    <property type="match status" value="1"/>
</dbReference>
<dbReference type="AlphaFoldDB" id="A0A0K8J644"/>
<feature type="transmembrane region" description="Helical" evidence="6">
    <location>
        <begin position="20"/>
        <end position="39"/>
    </location>
</feature>
<proteinExistence type="inferred from homology"/>
<keyword evidence="6" id="KW-0472">Membrane</keyword>
<feature type="transmembrane region" description="Helical" evidence="6">
    <location>
        <begin position="401"/>
        <end position="420"/>
    </location>
</feature>
<dbReference type="InterPro" id="IPR002528">
    <property type="entry name" value="MATE_fam"/>
</dbReference>
<reference evidence="8" key="1">
    <citation type="submission" date="2015-09" db="EMBL/GenBank/DDBJ databases">
        <authorList>
            <person name="Wibberg D."/>
        </authorList>
    </citation>
    <scope>NUCLEOTIDE SEQUENCE [LARGE SCALE GENOMIC DNA]</scope>
    <source>
        <strain evidence="8">SD1D</strain>
    </source>
</reference>
<dbReference type="GO" id="GO:0015297">
    <property type="term" value="F:antiporter activity"/>
    <property type="evidence" value="ECO:0007669"/>
    <property type="project" value="InterPro"/>
</dbReference>
<dbReference type="GO" id="GO:0005886">
    <property type="term" value="C:plasma membrane"/>
    <property type="evidence" value="ECO:0007669"/>
    <property type="project" value="TreeGrafter"/>
</dbReference>
<dbReference type="Pfam" id="PF01554">
    <property type="entry name" value="MatE"/>
    <property type="match status" value="2"/>
</dbReference>
<dbReference type="InterPro" id="IPR050222">
    <property type="entry name" value="MATE_MdtK"/>
</dbReference>
<keyword evidence="8" id="KW-1185">Reference proteome</keyword>
<dbReference type="OrthoDB" id="9780160at2"/>
<dbReference type="RefSeq" id="WP_087758839.1">
    <property type="nucleotide sequence ID" value="NZ_DUPS01000015.1"/>
</dbReference>
<keyword evidence="6" id="KW-0812">Transmembrane</keyword>
<feature type="transmembrane region" description="Helical" evidence="6">
    <location>
        <begin position="370"/>
        <end position="389"/>
    </location>
</feature>
<feature type="transmembrane region" description="Helical" evidence="6">
    <location>
        <begin position="100"/>
        <end position="122"/>
    </location>
</feature>
<evidence type="ECO:0000256" key="1">
    <source>
        <dbReference type="ARBA" id="ARBA00003408"/>
    </source>
</evidence>
<name>A0A0K8J644_9FIRM</name>
<protein>
    <recommendedName>
        <fullName evidence="3">Probable multidrug resistance protein NorM</fullName>
    </recommendedName>
    <alternativeName>
        <fullName evidence="5">Multidrug-efflux transporter</fullName>
    </alternativeName>
</protein>
<evidence type="ECO:0000313" key="8">
    <source>
        <dbReference type="Proteomes" id="UP000196053"/>
    </source>
</evidence>
<feature type="transmembrane region" description="Helical" evidence="6">
    <location>
        <begin position="205"/>
        <end position="225"/>
    </location>
</feature>
<keyword evidence="6" id="KW-1133">Transmembrane helix</keyword>
<feature type="transmembrane region" description="Helical" evidence="6">
    <location>
        <begin position="142"/>
        <end position="159"/>
    </location>
</feature>
<evidence type="ECO:0000256" key="2">
    <source>
        <dbReference type="ARBA" id="ARBA00010199"/>
    </source>
</evidence>
<evidence type="ECO:0000256" key="6">
    <source>
        <dbReference type="SAM" id="Phobius"/>
    </source>
</evidence>
<keyword evidence="4" id="KW-0813">Transport</keyword>
<evidence type="ECO:0000256" key="3">
    <source>
        <dbReference type="ARBA" id="ARBA00020268"/>
    </source>
</evidence>
<gene>
    <name evidence="7" type="ORF">SD1D_1389</name>
</gene>
<feature type="transmembrane region" description="Helical" evidence="6">
    <location>
        <begin position="330"/>
        <end position="358"/>
    </location>
</feature>
<evidence type="ECO:0000256" key="5">
    <source>
        <dbReference type="ARBA" id="ARBA00031636"/>
    </source>
</evidence>
<comment type="similarity">
    <text evidence="2">Belongs to the multi antimicrobial extrusion (MATE) (TC 2.A.66.1) family.</text>
</comment>
<dbReference type="Proteomes" id="UP000196053">
    <property type="component" value="Chromosome I"/>
</dbReference>
<feature type="transmembrane region" description="Helical" evidence="6">
    <location>
        <begin position="253"/>
        <end position="273"/>
    </location>
</feature>
<dbReference type="PANTHER" id="PTHR43298:SF2">
    <property type="entry name" value="FMN_FAD EXPORTER YEEO-RELATED"/>
    <property type="match status" value="1"/>
</dbReference>